<feature type="compositionally biased region" description="Low complexity" evidence="5">
    <location>
        <begin position="14"/>
        <end position="25"/>
    </location>
</feature>
<dbReference type="PANTHER" id="PTHR13408">
    <property type="entry name" value="DNA-DIRECTED RNA POLYMERASE III"/>
    <property type="match status" value="1"/>
</dbReference>
<dbReference type="PANTHER" id="PTHR13408:SF0">
    <property type="entry name" value="DNA-DIRECTED RNA POLYMERASE III SUBUNIT RPC4"/>
    <property type="match status" value="1"/>
</dbReference>
<feature type="compositionally biased region" description="Gly residues" evidence="5">
    <location>
        <begin position="619"/>
        <end position="634"/>
    </location>
</feature>
<dbReference type="GO" id="GO:0042797">
    <property type="term" value="P:tRNA transcription by RNA polymerase III"/>
    <property type="evidence" value="ECO:0007669"/>
    <property type="project" value="TreeGrafter"/>
</dbReference>
<sequence length="666" mass="68710">MPPKRQPPRPDPPASQADSDAKPAAMPLQTSPGAEQAGTGASANDTIHIPSTSATPASSRPATPSTSTPAAPSIPSSRGSNLRGRGRGRAATVATPKFTGRRSATARAEAEKIEHERKKVEAEARAREDTARARREGGGRGGFGRGRGRGEVHRGRGRGGFMGERRGGGEVASGPFSAGQANKRDDGKRRAPPAPAASGSGGSGGFGIGGGGGGGGSGGGGGGGSSSAARTSTSTVGGGVKQEPGIHHGSGNVTITPRVKTEEEGTYISSDEEEEGVQKGLGRMNVEDLDVIDLTHDDDEAPPDPTRGFQPVRLKREAHVDRTLGLNADGATTKEGAATTEVGIRTDDAAAAPGKGKGKQRAKDVEVTGASEPFQATYSSSDEQDLPRIKLESIDDDGPQPVMAPPRASSPEPVESSRRKGKEREGTIKPRTLSGSAAEMPVHQTQDEVAEWERRQKDLEMIFAERGTQAPPREDRDGDVQMEADSVNAKREAKTYLFQFPPVLPDLTPIIVKPEVDTTAPPAMNGDAMDLDDDARPGKDAANPNIVSDTTGSTAPGPPPKLPSGVVGKLRIHKSGKATLDWGGTKLSLGMATEASFLQDVVIMSFPEKKAMVSREGDGTTGGGSGAGVAGSDGAGEEDAAPGWAMGMGQVKGKFVVVPDWEDLLG</sequence>
<keyword evidence="7" id="KW-1185">Reference proteome</keyword>
<dbReference type="Pfam" id="PF05132">
    <property type="entry name" value="RNA_pol_Rpc4"/>
    <property type="match status" value="1"/>
</dbReference>
<name>A0AAN6JWX6_9PEZI</name>
<evidence type="ECO:0008006" key="8">
    <source>
        <dbReference type="Google" id="ProtNLM"/>
    </source>
</evidence>
<feature type="compositionally biased region" description="Polar residues" evidence="5">
    <location>
        <begin position="545"/>
        <end position="554"/>
    </location>
</feature>
<keyword evidence="2" id="KW-0240">DNA-directed RNA polymerase</keyword>
<evidence type="ECO:0000256" key="1">
    <source>
        <dbReference type="ARBA" id="ARBA00004123"/>
    </source>
</evidence>
<reference evidence="6" key="1">
    <citation type="submission" date="2023-06" db="EMBL/GenBank/DDBJ databases">
        <title>Black Yeasts Isolated from many extreme environments.</title>
        <authorList>
            <person name="Coleine C."/>
            <person name="Stajich J.E."/>
            <person name="Selbmann L."/>
        </authorList>
    </citation>
    <scope>NUCLEOTIDE SEQUENCE</scope>
    <source>
        <strain evidence="6">CCFEE 5200</strain>
    </source>
</reference>
<dbReference type="AlphaFoldDB" id="A0AAN6JWX6"/>
<comment type="caution">
    <text evidence="6">The sequence shown here is derived from an EMBL/GenBank/DDBJ whole genome shotgun (WGS) entry which is preliminary data.</text>
</comment>
<feature type="compositionally biased region" description="Low complexity" evidence="5">
    <location>
        <begin position="328"/>
        <end position="341"/>
    </location>
</feature>
<feature type="compositionally biased region" description="Low complexity" evidence="5">
    <location>
        <begin position="49"/>
        <end position="83"/>
    </location>
</feature>
<proteinExistence type="predicted"/>
<evidence type="ECO:0000313" key="6">
    <source>
        <dbReference type="EMBL" id="KAK0952516.1"/>
    </source>
</evidence>
<protein>
    <recommendedName>
        <fullName evidence="8">RNA polymerase III RPC4-domain-containing protein</fullName>
    </recommendedName>
</protein>
<evidence type="ECO:0000313" key="7">
    <source>
        <dbReference type="Proteomes" id="UP001175353"/>
    </source>
</evidence>
<feature type="compositionally biased region" description="Pro residues" evidence="5">
    <location>
        <begin position="1"/>
        <end position="13"/>
    </location>
</feature>
<organism evidence="6 7">
    <name type="scientific">Friedmanniomyces endolithicus</name>
    <dbReference type="NCBI Taxonomy" id="329885"/>
    <lineage>
        <taxon>Eukaryota</taxon>
        <taxon>Fungi</taxon>
        <taxon>Dikarya</taxon>
        <taxon>Ascomycota</taxon>
        <taxon>Pezizomycotina</taxon>
        <taxon>Dothideomycetes</taxon>
        <taxon>Dothideomycetidae</taxon>
        <taxon>Mycosphaerellales</taxon>
        <taxon>Teratosphaeriaceae</taxon>
        <taxon>Friedmanniomyces</taxon>
    </lineage>
</organism>
<evidence type="ECO:0000256" key="5">
    <source>
        <dbReference type="SAM" id="MobiDB-lite"/>
    </source>
</evidence>
<gene>
    <name evidence="6" type="ORF">LTR91_024364</name>
</gene>
<feature type="region of interest" description="Disordered" evidence="5">
    <location>
        <begin position="614"/>
        <end position="644"/>
    </location>
</feature>
<dbReference type="InterPro" id="IPR007811">
    <property type="entry name" value="RPC4"/>
</dbReference>
<feature type="compositionally biased region" description="Gly residues" evidence="5">
    <location>
        <begin position="199"/>
        <end position="225"/>
    </location>
</feature>
<keyword evidence="3" id="KW-0804">Transcription</keyword>
<evidence type="ECO:0000256" key="3">
    <source>
        <dbReference type="ARBA" id="ARBA00023163"/>
    </source>
</evidence>
<feature type="region of interest" description="Disordered" evidence="5">
    <location>
        <begin position="295"/>
        <end position="450"/>
    </location>
</feature>
<dbReference type="GO" id="GO:0003677">
    <property type="term" value="F:DNA binding"/>
    <property type="evidence" value="ECO:0007669"/>
    <property type="project" value="InterPro"/>
</dbReference>
<keyword evidence="4" id="KW-0539">Nucleus</keyword>
<feature type="compositionally biased region" description="Basic and acidic residues" evidence="5">
    <location>
        <begin position="108"/>
        <end position="138"/>
    </location>
</feature>
<feature type="compositionally biased region" description="Low complexity" evidence="5">
    <location>
        <begin position="226"/>
        <end position="235"/>
    </location>
</feature>
<evidence type="ECO:0000256" key="4">
    <source>
        <dbReference type="ARBA" id="ARBA00023242"/>
    </source>
</evidence>
<accession>A0AAN6JWX6</accession>
<dbReference type="EMBL" id="JAUJLE010000607">
    <property type="protein sequence ID" value="KAK0952516.1"/>
    <property type="molecule type" value="Genomic_DNA"/>
</dbReference>
<dbReference type="Proteomes" id="UP001175353">
    <property type="component" value="Unassembled WGS sequence"/>
</dbReference>
<feature type="region of interest" description="Disordered" evidence="5">
    <location>
        <begin position="519"/>
        <end position="566"/>
    </location>
</feature>
<feature type="compositionally biased region" description="Polar residues" evidence="5">
    <location>
        <begin position="28"/>
        <end position="45"/>
    </location>
</feature>
<evidence type="ECO:0000256" key="2">
    <source>
        <dbReference type="ARBA" id="ARBA00022478"/>
    </source>
</evidence>
<dbReference type="GO" id="GO:0005666">
    <property type="term" value="C:RNA polymerase III complex"/>
    <property type="evidence" value="ECO:0007669"/>
    <property type="project" value="InterPro"/>
</dbReference>
<feature type="compositionally biased region" description="Basic and acidic residues" evidence="5">
    <location>
        <begin position="415"/>
        <end position="428"/>
    </location>
</feature>
<feature type="region of interest" description="Disordered" evidence="5">
    <location>
        <begin position="1"/>
        <end position="279"/>
    </location>
</feature>
<comment type="subcellular location">
    <subcellularLocation>
        <location evidence="1">Nucleus</location>
    </subcellularLocation>
</comment>